<accession>A0A926KQM9</accession>
<reference evidence="2" key="1">
    <citation type="submission" date="2020-09" db="EMBL/GenBank/DDBJ databases">
        <title>Draft Genome Sequence of Paenibacillus sp. WST5.</title>
        <authorList>
            <person name="Bao Z."/>
        </authorList>
    </citation>
    <scope>NUCLEOTIDE SEQUENCE</scope>
    <source>
        <strain evidence="2">WST5</strain>
    </source>
</reference>
<evidence type="ECO:0000259" key="1">
    <source>
        <dbReference type="Pfam" id="PF11127"/>
    </source>
</evidence>
<name>A0A926KQM9_9BACL</name>
<dbReference type="InterPro" id="IPR021309">
    <property type="entry name" value="YgaP-like_TM"/>
</dbReference>
<dbReference type="Pfam" id="PF11127">
    <property type="entry name" value="YgaP-like_TM"/>
    <property type="match status" value="1"/>
</dbReference>
<sequence length="61" mass="6882">MKCNVGKTEQAIRITMGSAIILAGLYYKKWWGIIGIAPIITGTTRYCPMNEFLKISNCENR</sequence>
<comment type="caution">
    <text evidence="2">The sequence shown here is derived from an EMBL/GenBank/DDBJ whole genome shotgun (WGS) entry which is preliminary data.</text>
</comment>
<gene>
    <name evidence="2" type="ORF">ICC18_15475</name>
</gene>
<organism evidence="2 3">
    <name type="scientific">Paenibacillus sedimenti</name>
    <dbReference type="NCBI Taxonomy" id="2770274"/>
    <lineage>
        <taxon>Bacteria</taxon>
        <taxon>Bacillati</taxon>
        <taxon>Bacillota</taxon>
        <taxon>Bacilli</taxon>
        <taxon>Bacillales</taxon>
        <taxon>Paenibacillaceae</taxon>
        <taxon>Paenibacillus</taxon>
    </lineage>
</organism>
<dbReference type="RefSeq" id="WP_188175294.1">
    <property type="nucleotide sequence ID" value="NZ_JACVVD010000004.1"/>
</dbReference>
<dbReference type="Proteomes" id="UP000650466">
    <property type="component" value="Unassembled WGS sequence"/>
</dbReference>
<protein>
    <submittedName>
        <fullName evidence="2">DUF2892 domain-containing protein</fullName>
    </submittedName>
</protein>
<keyword evidence="3" id="KW-1185">Reference proteome</keyword>
<dbReference type="AlphaFoldDB" id="A0A926KQM9"/>
<evidence type="ECO:0000313" key="3">
    <source>
        <dbReference type="Proteomes" id="UP000650466"/>
    </source>
</evidence>
<proteinExistence type="predicted"/>
<dbReference type="EMBL" id="JACVVD010000004">
    <property type="protein sequence ID" value="MBD0381528.1"/>
    <property type="molecule type" value="Genomic_DNA"/>
</dbReference>
<evidence type="ECO:0000313" key="2">
    <source>
        <dbReference type="EMBL" id="MBD0381528.1"/>
    </source>
</evidence>
<feature type="domain" description="Inner membrane protein YgaP-like transmembrane" evidence="1">
    <location>
        <begin position="1"/>
        <end position="60"/>
    </location>
</feature>